<reference evidence="1 2" key="1">
    <citation type="journal article" date="2014" name="Science">
        <title>Plant genetics. Early allopolyploid evolution in the post-Neolithic Brassica napus oilseed genome.</title>
        <authorList>
            <person name="Chalhoub B."/>
            <person name="Denoeud F."/>
            <person name="Liu S."/>
            <person name="Parkin I.A."/>
            <person name="Tang H."/>
            <person name="Wang X."/>
            <person name="Chiquet J."/>
            <person name="Belcram H."/>
            <person name="Tong C."/>
            <person name="Samans B."/>
            <person name="Correa M."/>
            <person name="Da Silva C."/>
            <person name="Just J."/>
            <person name="Falentin C."/>
            <person name="Koh C.S."/>
            <person name="Le Clainche I."/>
            <person name="Bernard M."/>
            <person name="Bento P."/>
            <person name="Noel B."/>
            <person name="Labadie K."/>
            <person name="Alberti A."/>
            <person name="Charles M."/>
            <person name="Arnaud D."/>
            <person name="Guo H."/>
            <person name="Daviaud C."/>
            <person name="Alamery S."/>
            <person name="Jabbari K."/>
            <person name="Zhao M."/>
            <person name="Edger P.P."/>
            <person name="Chelaifa H."/>
            <person name="Tack D."/>
            <person name="Lassalle G."/>
            <person name="Mestiri I."/>
            <person name="Schnel N."/>
            <person name="Le Paslier M.C."/>
            <person name="Fan G."/>
            <person name="Renault V."/>
            <person name="Bayer P.E."/>
            <person name="Golicz A.A."/>
            <person name="Manoli S."/>
            <person name="Lee T.H."/>
            <person name="Thi V.H."/>
            <person name="Chalabi S."/>
            <person name="Hu Q."/>
            <person name="Fan C."/>
            <person name="Tollenaere R."/>
            <person name="Lu Y."/>
            <person name="Battail C."/>
            <person name="Shen J."/>
            <person name="Sidebottom C.H."/>
            <person name="Wang X."/>
            <person name="Canaguier A."/>
            <person name="Chauveau A."/>
            <person name="Berard A."/>
            <person name="Deniot G."/>
            <person name="Guan M."/>
            <person name="Liu Z."/>
            <person name="Sun F."/>
            <person name="Lim Y.P."/>
            <person name="Lyons E."/>
            <person name="Town C.D."/>
            <person name="Bancroft I."/>
            <person name="Wang X."/>
            <person name="Meng J."/>
            <person name="Ma J."/>
            <person name="Pires J.C."/>
            <person name="King G.J."/>
            <person name="Brunel D."/>
            <person name="Delourme R."/>
            <person name="Renard M."/>
            <person name="Aury J.M."/>
            <person name="Adams K.L."/>
            <person name="Batley J."/>
            <person name="Snowdon R.J."/>
            <person name="Tost J."/>
            <person name="Edwards D."/>
            <person name="Zhou Y."/>
            <person name="Hua W."/>
            <person name="Sharpe A.G."/>
            <person name="Paterson A.H."/>
            <person name="Guan C."/>
            <person name="Wincker P."/>
        </authorList>
    </citation>
    <scope>NUCLEOTIDE SEQUENCE [LARGE SCALE GENOMIC DNA]</scope>
    <source>
        <strain evidence="2">cv. Darmor-bzh</strain>
    </source>
</reference>
<keyword evidence="2" id="KW-1185">Reference proteome</keyword>
<protein>
    <submittedName>
        <fullName evidence="1">BnaC05g19730D protein</fullName>
    </submittedName>
</protein>
<dbReference type="AlphaFoldDB" id="A0A078FNK8"/>
<evidence type="ECO:0000313" key="1">
    <source>
        <dbReference type="EMBL" id="CDY14716.1"/>
    </source>
</evidence>
<dbReference type="PaxDb" id="3708-A0A078FNK8"/>
<sequence>MLTPEKPGGGFRSLLELPPTQAVELLHFSDSSSSFFQALAASGH</sequence>
<evidence type="ECO:0000313" key="2">
    <source>
        <dbReference type="Proteomes" id="UP000028999"/>
    </source>
</evidence>
<organism evidence="1 2">
    <name type="scientific">Brassica napus</name>
    <name type="common">Rape</name>
    <dbReference type="NCBI Taxonomy" id="3708"/>
    <lineage>
        <taxon>Eukaryota</taxon>
        <taxon>Viridiplantae</taxon>
        <taxon>Streptophyta</taxon>
        <taxon>Embryophyta</taxon>
        <taxon>Tracheophyta</taxon>
        <taxon>Spermatophyta</taxon>
        <taxon>Magnoliopsida</taxon>
        <taxon>eudicotyledons</taxon>
        <taxon>Gunneridae</taxon>
        <taxon>Pentapetalae</taxon>
        <taxon>rosids</taxon>
        <taxon>malvids</taxon>
        <taxon>Brassicales</taxon>
        <taxon>Brassicaceae</taxon>
        <taxon>Brassiceae</taxon>
        <taxon>Brassica</taxon>
    </lineage>
</organism>
<proteinExistence type="predicted"/>
<name>A0A078FNK8_BRANA</name>
<accession>A0A078FNK8</accession>
<dbReference type="EMBL" id="LK032046">
    <property type="protein sequence ID" value="CDY14716.1"/>
    <property type="molecule type" value="Genomic_DNA"/>
</dbReference>
<dbReference type="Proteomes" id="UP000028999">
    <property type="component" value="Unassembled WGS sequence"/>
</dbReference>
<gene>
    <name evidence="1" type="primary">BnaC05g19730D</name>
    <name evidence="1" type="ORF">GSBRNA2T00084527001</name>
</gene>
<dbReference type="Gramene" id="CDY14716">
    <property type="protein sequence ID" value="CDY14716"/>
    <property type="gene ID" value="GSBRNA2T00084527001"/>
</dbReference>